<organism evidence="1 2">
    <name type="scientific">Cyanobium gracile UHCC 0281</name>
    <dbReference type="NCBI Taxonomy" id="3110309"/>
    <lineage>
        <taxon>Bacteria</taxon>
        <taxon>Bacillati</taxon>
        <taxon>Cyanobacteriota</taxon>
        <taxon>Cyanophyceae</taxon>
        <taxon>Synechococcales</taxon>
        <taxon>Prochlorococcaceae</taxon>
        <taxon>Cyanobium</taxon>
    </lineage>
</organism>
<name>A0ABU5SVX8_9CYAN</name>
<proteinExistence type="predicted"/>
<dbReference type="Proteomes" id="UP001302329">
    <property type="component" value="Unassembled WGS sequence"/>
</dbReference>
<evidence type="ECO:0000313" key="1">
    <source>
        <dbReference type="EMBL" id="MEA5442616.1"/>
    </source>
</evidence>
<reference evidence="1 2" key="1">
    <citation type="submission" date="2023-12" db="EMBL/GenBank/DDBJ databases">
        <title>Baltic Sea Cyanobacteria.</title>
        <authorList>
            <person name="Delbaje E."/>
            <person name="Fewer D.P."/>
            <person name="Shishido T.K."/>
        </authorList>
    </citation>
    <scope>NUCLEOTIDE SEQUENCE [LARGE SCALE GENOMIC DNA]</scope>
    <source>
        <strain evidence="1 2">UHCC 0281</strain>
    </source>
</reference>
<comment type="caution">
    <text evidence="1">The sequence shown here is derived from an EMBL/GenBank/DDBJ whole genome shotgun (WGS) entry which is preliminary data.</text>
</comment>
<accession>A0ABU5SVX8</accession>
<keyword evidence="2" id="KW-1185">Reference proteome</keyword>
<sequence>MIPEAQWLLERERRSRRQGSGLSEAALIGSWRLERIWSKGSLRPAAFGAALLRGLAARLQLAPDHGEEGGETMRMVNSVRLGALELRFDGVGRLQGRRPLLVFSFDRLRLLLGGRVLIERALPPPDPLRRPFFALIAANLPGPGEPDPATGTSQGWLAARGRGGGLALWRLEAGEETK</sequence>
<evidence type="ECO:0000313" key="2">
    <source>
        <dbReference type="Proteomes" id="UP001302329"/>
    </source>
</evidence>
<dbReference type="EMBL" id="JAYGHY010000022">
    <property type="protein sequence ID" value="MEA5442616.1"/>
    <property type="molecule type" value="Genomic_DNA"/>
</dbReference>
<dbReference type="RefSeq" id="WP_323356682.1">
    <property type="nucleotide sequence ID" value="NZ_JAYGHY010000022.1"/>
</dbReference>
<gene>
    <name evidence="1" type="ORF">VB739_08635</name>
</gene>
<protein>
    <recommendedName>
        <fullName evidence="3">Plastid lipid-associated protein/fibrillin conserved domain-containing protein</fullName>
    </recommendedName>
</protein>
<evidence type="ECO:0008006" key="3">
    <source>
        <dbReference type="Google" id="ProtNLM"/>
    </source>
</evidence>